<organism evidence="4 6">
    <name type="scientific">Didymodactylos carnosus</name>
    <dbReference type="NCBI Taxonomy" id="1234261"/>
    <lineage>
        <taxon>Eukaryota</taxon>
        <taxon>Metazoa</taxon>
        <taxon>Spiralia</taxon>
        <taxon>Gnathifera</taxon>
        <taxon>Rotifera</taxon>
        <taxon>Eurotatoria</taxon>
        <taxon>Bdelloidea</taxon>
        <taxon>Philodinida</taxon>
        <taxon>Philodinidae</taxon>
        <taxon>Didymodactylos</taxon>
    </lineage>
</organism>
<keyword evidence="1" id="KW-0677">Repeat</keyword>
<reference evidence="4" key="1">
    <citation type="submission" date="2021-02" db="EMBL/GenBank/DDBJ databases">
        <authorList>
            <person name="Nowell W R."/>
        </authorList>
    </citation>
    <scope>NUCLEOTIDE SEQUENCE</scope>
</reference>
<comment type="caution">
    <text evidence="4">The sequence shown here is derived from an EMBL/GenBank/DDBJ whole genome shotgun (WGS) entry which is preliminary data.</text>
</comment>
<dbReference type="PANTHER" id="PTHR24201:SF16">
    <property type="entry name" value="ANKYRIN-1-LIKE-RELATED"/>
    <property type="match status" value="1"/>
</dbReference>
<dbReference type="Pfam" id="PF12796">
    <property type="entry name" value="Ank_2"/>
    <property type="match status" value="1"/>
</dbReference>
<dbReference type="EMBL" id="CAJOBC010017128">
    <property type="protein sequence ID" value="CAF4031431.1"/>
    <property type="molecule type" value="Genomic_DNA"/>
</dbReference>
<accession>A0A815AIF9</accession>
<dbReference type="Proteomes" id="UP000681722">
    <property type="component" value="Unassembled WGS sequence"/>
</dbReference>
<evidence type="ECO:0000256" key="3">
    <source>
        <dbReference type="PROSITE-ProRule" id="PRU00023"/>
    </source>
</evidence>
<dbReference type="InterPro" id="IPR050776">
    <property type="entry name" value="Ank_Repeat/CDKN_Inhibitor"/>
</dbReference>
<dbReference type="GO" id="GO:0005634">
    <property type="term" value="C:nucleus"/>
    <property type="evidence" value="ECO:0007669"/>
    <property type="project" value="TreeGrafter"/>
</dbReference>
<name>A0A815AIF9_9BILA</name>
<dbReference type="OrthoDB" id="9995210at2759"/>
<evidence type="ECO:0000313" key="6">
    <source>
        <dbReference type="Proteomes" id="UP000663829"/>
    </source>
</evidence>
<dbReference type="SMART" id="SM00248">
    <property type="entry name" value="ANK"/>
    <property type="match status" value="3"/>
</dbReference>
<dbReference type="EMBL" id="CAJNOQ010010642">
    <property type="protein sequence ID" value="CAF1257136.1"/>
    <property type="molecule type" value="Genomic_DNA"/>
</dbReference>
<keyword evidence="6" id="KW-1185">Reference proteome</keyword>
<proteinExistence type="predicted"/>
<dbReference type="PROSITE" id="PS50297">
    <property type="entry name" value="ANK_REP_REGION"/>
    <property type="match status" value="1"/>
</dbReference>
<evidence type="ECO:0000313" key="5">
    <source>
        <dbReference type="EMBL" id="CAF4031431.1"/>
    </source>
</evidence>
<evidence type="ECO:0000256" key="1">
    <source>
        <dbReference type="ARBA" id="ARBA00022737"/>
    </source>
</evidence>
<keyword evidence="2 3" id="KW-0040">ANK repeat</keyword>
<dbReference type="InterPro" id="IPR002110">
    <property type="entry name" value="Ankyrin_rpt"/>
</dbReference>
<dbReference type="AlphaFoldDB" id="A0A815AIF9"/>
<dbReference type="InterPro" id="IPR036770">
    <property type="entry name" value="Ankyrin_rpt-contain_sf"/>
</dbReference>
<dbReference type="SUPFAM" id="SSF48403">
    <property type="entry name" value="Ankyrin repeat"/>
    <property type="match status" value="1"/>
</dbReference>
<dbReference type="PROSITE" id="PS50088">
    <property type="entry name" value="ANK_REPEAT"/>
    <property type="match status" value="1"/>
</dbReference>
<sequence length="209" mass="23841">MANILEQFPEFCADSVDYDFRSAAHVAAAEGQLQSIQFLRDHSHSKNQDLSWMSREDRWGFSPVEEAYRYGHYEVANYLIECVKKVRTVTPSETDSRRRLSVTKPAVRSMRKWKKVLHFGTLALKNEAELIDGLLATGVFSSSELYADYDGRSPMHLAAANGHLDVVKVLLRYGYDGKTHRDRWGNCALDEARRKKFAQIVDVLLADIV</sequence>
<dbReference type="PANTHER" id="PTHR24201">
    <property type="entry name" value="ANK_REP_REGION DOMAIN-CONTAINING PROTEIN"/>
    <property type="match status" value="1"/>
</dbReference>
<gene>
    <name evidence="4" type="ORF">GPM918_LOCUS26420</name>
    <name evidence="5" type="ORF">SRO942_LOCUS26572</name>
</gene>
<dbReference type="Proteomes" id="UP000663829">
    <property type="component" value="Unassembled WGS sequence"/>
</dbReference>
<protein>
    <submittedName>
        <fullName evidence="4">Uncharacterized protein</fullName>
    </submittedName>
</protein>
<evidence type="ECO:0000313" key="4">
    <source>
        <dbReference type="EMBL" id="CAF1257136.1"/>
    </source>
</evidence>
<feature type="repeat" description="ANK" evidence="3">
    <location>
        <begin position="150"/>
        <end position="182"/>
    </location>
</feature>
<evidence type="ECO:0000256" key="2">
    <source>
        <dbReference type="ARBA" id="ARBA00023043"/>
    </source>
</evidence>
<dbReference type="Gene3D" id="1.25.40.20">
    <property type="entry name" value="Ankyrin repeat-containing domain"/>
    <property type="match status" value="2"/>
</dbReference>